<comment type="function">
    <text evidence="5">Binds as a heterodimer with protein bS6 to the central domain of the 16S rRNA, where it helps stabilize the platform of the 30S subunit.</text>
</comment>
<protein>
    <recommendedName>
        <fullName evidence="4 5">Small ribosomal subunit protein bS18</fullName>
    </recommendedName>
</protein>
<dbReference type="GO" id="GO:0003735">
    <property type="term" value="F:structural constituent of ribosome"/>
    <property type="evidence" value="ECO:0007669"/>
    <property type="project" value="InterPro"/>
</dbReference>
<proteinExistence type="inferred from homology"/>
<keyword evidence="8" id="KW-1185">Reference proteome</keyword>
<dbReference type="PRINTS" id="PR00974">
    <property type="entry name" value="RIBOSOMALS18"/>
</dbReference>
<keyword evidence="2 5" id="KW-0689">Ribosomal protein</keyword>
<comment type="similarity">
    <text evidence="1 5 6">Belongs to the bacterial ribosomal protein bS18 family.</text>
</comment>
<dbReference type="PANTHER" id="PTHR13479:SF40">
    <property type="entry name" value="SMALL RIBOSOMAL SUBUNIT PROTEIN BS18M"/>
    <property type="match status" value="1"/>
</dbReference>
<dbReference type="PANTHER" id="PTHR13479">
    <property type="entry name" value="30S RIBOSOMAL PROTEIN S18"/>
    <property type="match status" value="1"/>
</dbReference>
<evidence type="ECO:0000256" key="4">
    <source>
        <dbReference type="ARBA" id="ARBA00035141"/>
    </source>
</evidence>
<dbReference type="Proteomes" id="UP000591941">
    <property type="component" value="Unassembled WGS sequence"/>
</dbReference>
<comment type="caution">
    <text evidence="7">The sequence shown here is derived from an EMBL/GenBank/DDBJ whole genome shotgun (WGS) entry which is preliminary data.</text>
</comment>
<dbReference type="PROSITE" id="PS00057">
    <property type="entry name" value="RIBOSOMAL_S18"/>
    <property type="match status" value="1"/>
</dbReference>
<dbReference type="InterPro" id="IPR018275">
    <property type="entry name" value="Ribosomal_bS18_CS"/>
</dbReference>
<dbReference type="Gene3D" id="4.10.640.10">
    <property type="entry name" value="Ribosomal protein S18"/>
    <property type="match status" value="1"/>
</dbReference>
<dbReference type="GO" id="GO:0006412">
    <property type="term" value="P:translation"/>
    <property type="evidence" value="ECO:0007669"/>
    <property type="project" value="UniProtKB-UniRule"/>
</dbReference>
<evidence type="ECO:0000256" key="3">
    <source>
        <dbReference type="ARBA" id="ARBA00023274"/>
    </source>
</evidence>
<reference evidence="7 8" key="1">
    <citation type="submission" date="2020-08" db="EMBL/GenBank/DDBJ databases">
        <title>Genomic Encyclopedia of Type Strains, Phase IV (KMG-IV): sequencing the most valuable type-strain genomes for metagenomic binning, comparative biology and taxonomic classification.</title>
        <authorList>
            <person name="Goeker M."/>
        </authorList>
    </citation>
    <scope>NUCLEOTIDE SEQUENCE [LARGE SCALE GENOMIC DNA]</scope>
    <source>
        <strain evidence="7 8">DSM 21255</strain>
    </source>
</reference>
<sequence>MRRDRQRRPRRKVCAICADKIQHVDYKDINLLRRFISERGKILPRRVTGACAKDQRKVNLAIKQARAIALLPFSVD</sequence>
<evidence type="ECO:0000256" key="5">
    <source>
        <dbReference type="HAMAP-Rule" id="MF_00270"/>
    </source>
</evidence>
<organism evidence="7 8">
    <name type="scientific">Negativicoccus succinicivorans</name>
    <dbReference type="NCBI Taxonomy" id="620903"/>
    <lineage>
        <taxon>Bacteria</taxon>
        <taxon>Bacillati</taxon>
        <taxon>Bacillota</taxon>
        <taxon>Negativicutes</taxon>
        <taxon>Veillonellales</taxon>
        <taxon>Veillonellaceae</taxon>
        <taxon>Negativicoccus</taxon>
    </lineage>
</organism>
<dbReference type="RefSeq" id="WP_159822831.1">
    <property type="nucleotide sequence ID" value="NZ_CABWNB010000002.1"/>
</dbReference>
<accession>A0A841QZ01</accession>
<dbReference type="HAMAP" id="MF_00270">
    <property type="entry name" value="Ribosomal_bS18"/>
    <property type="match status" value="1"/>
</dbReference>
<dbReference type="InterPro" id="IPR001648">
    <property type="entry name" value="Ribosomal_bS18"/>
</dbReference>
<dbReference type="GO" id="GO:0022627">
    <property type="term" value="C:cytosolic small ribosomal subunit"/>
    <property type="evidence" value="ECO:0007669"/>
    <property type="project" value="TreeGrafter"/>
</dbReference>
<dbReference type="EMBL" id="JACHHI010000003">
    <property type="protein sequence ID" value="MBB6477854.1"/>
    <property type="molecule type" value="Genomic_DNA"/>
</dbReference>
<keyword evidence="3 5" id="KW-0687">Ribonucleoprotein</keyword>
<evidence type="ECO:0000256" key="1">
    <source>
        <dbReference type="ARBA" id="ARBA00005589"/>
    </source>
</evidence>
<dbReference type="GO" id="GO:0070181">
    <property type="term" value="F:small ribosomal subunit rRNA binding"/>
    <property type="evidence" value="ECO:0007669"/>
    <property type="project" value="TreeGrafter"/>
</dbReference>
<dbReference type="NCBIfam" id="TIGR00165">
    <property type="entry name" value="S18"/>
    <property type="match status" value="1"/>
</dbReference>
<evidence type="ECO:0000256" key="2">
    <source>
        <dbReference type="ARBA" id="ARBA00022980"/>
    </source>
</evidence>
<dbReference type="GeneID" id="93486170"/>
<evidence type="ECO:0000256" key="6">
    <source>
        <dbReference type="RuleBase" id="RU003910"/>
    </source>
</evidence>
<dbReference type="SUPFAM" id="SSF46911">
    <property type="entry name" value="Ribosomal protein S18"/>
    <property type="match status" value="1"/>
</dbReference>
<gene>
    <name evidence="5" type="primary">rpsR</name>
    <name evidence="7" type="ORF">HNR45_000887</name>
</gene>
<dbReference type="AlphaFoldDB" id="A0A841QZ01"/>
<comment type="subunit">
    <text evidence="5">Part of the 30S ribosomal subunit. Forms a tight heterodimer with protein bS6.</text>
</comment>
<keyword evidence="5" id="KW-0694">RNA-binding</keyword>
<name>A0A841QZ01_9FIRM</name>
<evidence type="ECO:0000313" key="8">
    <source>
        <dbReference type="Proteomes" id="UP000591941"/>
    </source>
</evidence>
<dbReference type="OrthoDB" id="9812008at2"/>
<evidence type="ECO:0000313" key="7">
    <source>
        <dbReference type="EMBL" id="MBB6477854.1"/>
    </source>
</evidence>
<dbReference type="InterPro" id="IPR036870">
    <property type="entry name" value="Ribosomal_bS18_sf"/>
</dbReference>
<dbReference type="Pfam" id="PF01084">
    <property type="entry name" value="Ribosomal_S18"/>
    <property type="match status" value="1"/>
</dbReference>
<keyword evidence="5" id="KW-0699">rRNA-binding</keyword>